<dbReference type="Proteomes" id="UP000699462">
    <property type="component" value="Unassembled WGS sequence"/>
</dbReference>
<dbReference type="EMBL" id="JTDF01003012">
    <property type="protein sequence ID" value="KAF8568214.1"/>
    <property type="molecule type" value="Genomic_DNA"/>
</dbReference>
<evidence type="ECO:0000313" key="2">
    <source>
        <dbReference type="Proteomes" id="UP000699462"/>
    </source>
</evidence>
<protein>
    <submittedName>
        <fullName evidence="1">Uncharacterized protein</fullName>
    </submittedName>
</protein>
<sequence>MVPLISKIFCLTNCDDVRNAIQTFSKSIACDVIPNLKPDVLMEDEFVAGFCTKGEVTIIPLLPSPDFDFSVDKSVLTFRMSPTVYSGFGLACTKVKEKFKKFHYHFSQNLRSPKFKRNSCLHRRLRDFLRSSSLSSESLRVPRGTLQPRPCFVQWVPSFAQCTEQLPTPDSLARYLGDGTRCKLKSSLSITQWSNPLRLPDLFVQSETGHPTATNEQELRQSVDLNKVRAVFNILSCLVTGIASSPERDENAEYNPCMTEMRLAPSLALDWLAAVPPTWSFHNPVCVRLDGLFTVEQAARLENTVRDLVEHSHMERCFAFWIKRPLLLDSVNGTSCPESSSNVRLFLTTRQTAHPFTVLNLSVD</sequence>
<organism evidence="1 2">
    <name type="scientific">Paragonimus westermani</name>
    <dbReference type="NCBI Taxonomy" id="34504"/>
    <lineage>
        <taxon>Eukaryota</taxon>
        <taxon>Metazoa</taxon>
        <taxon>Spiralia</taxon>
        <taxon>Lophotrochozoa</taxon>
        <taxon>Platyhelminthes</taxon>
        <taxon>Trematoda</taxon>
        <taxon>Digenea</taxon>
        <taxon>Plagiorchiida</taxon>
        <taxon>Troglotremata</taxon>
        <taxon>Troglotrematidae</taxon>
        <taxon>Paragonimus</taxon>
    </lineage>
</organism>
<comment type="caution">
    <text evidence="1">The sequence shown here is derived from an EMBL/GenBank/DDBJ whole genome shotgun (WGS) entry which is preliminary data.</text>
</comment>
<dbReference type="AlphaFoldDB" id="A0A8T0DMP9"/>
<dbReference type="OrthoDB" id="6224711at2759"/>
<name>A0A8T0DMP9_9TREM</name>
<keyword evidence="2" id="KW-1185">Reference proteome</keyword>
<reference evidence="1 2" key="1">
    <citation type="submission" date="2019-07" db="EMBL/GenBank/DDBJ databases">
        <title>Annotation for the trematode Paragonimus westermani.</title>
        <authorList>
            <person name="Choi Y.-J."/>
        </authorList>
    </citation>
    <scope>NUCLEOTIDE SEQUENCE [LARGE SCALE GENOMIC DNA]</scope>
    <source>
        <strain evidence="1">180907_Pwestermani</strain>
    </source>
</reference>
<accession>A0A8T0DMP9</accession>
<evidence type="ECO:0000313" key="1">
    <source>
        <dbReference type="EMBL" id="KAF8568214.1"/>
    </source>
</evidence>
<gene>
    <name evidence="1" type="ORF">P879_02986</name>
</gene>
<proteinExistence type="predicted"/>